<dbReference type="Pfam" id="PF07000">
    <property type="entry name" value="DUF1308"/>
    <property type="match status" value="1"/>
</dbReference>
<evidence type="ECO:0000313" key="3">
    <source>
        <dbReference type="EMBL" id="THD22205.1"/>
    </source>
</evidence>
<comment type="caution">
    <text evidence="3">The sequence shown here is derived from an EMBL/GenBank/DDBJ whole genome shotgun (WGS) entry which is preliminary data.</text>
</comment>
<protein>
    <recommendedName>
        <fullName evidence="2">DUF1308 domain-containing protein</fullName>
    </recommendedName>
</protein>
<gene>
    <name evidence="3" type="ORF">D915_007044</name>
</gene>
<evidence type="ECO:0000313" key="4">
    <source>
        <dbReference type="Proteomes" id="UP000230066"/>
    </source>
</evidence>
<feature type="region of interest" description="Disordered" evidence="1">
    <location>
        <begin position="144"/>
        <end position="177"/>
    </location>
</feature>
<sequence length="592" mass="65658">MVSESRGLAVMEELKSLIREVRDSMKLIPGSDRLVRACSKELHHFAKLPPSRLDNAASCSNLPHFRAIAKLGQAYGDRVTGMMCRFRMPPSSGRVQNSMSLSENLFEVLEGGSDILTPRYQKTESVLVDLVCIQHPREPIICPGFCSPSEQGESEPESEPQQRRKRQQQQSCPGNASDADCWAPSLWIKVVTRDASRLNAAWLGEASSSRAACLYRQMKELVTTASWYQRGQPANWIRAVIHWIPQSNADATTALDPGLLDALTQLNVYLLPHSRPWFAATHSTPPQPEVTNNDSLQNPTTLSLQKHMANLGIFRRALLSVWTKPTDLESRCDSVSLLESALRDALSRRSSNGYSEDLKLDAQLTNLAVLDAVLHLSIRPPFSHEVLNSLDSHHRVNLDVSAMVALASELSQFLPDPSIVSSHDPSLILGALESPQRRENLIKQPRFKCNTLGWLLESEAERPVLTAIHQHIRGAVVLVCRTAALSFLRILVTVAGEREWFRGLYLLSQVILVPDLVFSDSPSVAANKENPRPTQSNRRKTQLIMDVGNAFGALTITANEAFLRSLRNKGLKHVALLVPARALTETAARDDL</sequence>
<dbReference type="PANTHER" id="PTHR13379:SF0">
    <property type="entry name" value="UPF0415 PROTEIN C7ORF25"/>
    <property type="match status" value="1"/>
</dbReference>
<dbReference type="InterPro" id="IPR010733">
    <property type="entry name" value="DUF1308"/>
</dbReference>
<organism evidence="3 4">
    <name type="scientific">Fasciola hepatica</name>
    <name type="common">Liver fluke</name>
    <dbReference type="NCBI Taxonomy" id="6192"/>
    <lineage>
        <taxon>Eukaryota</taxon>
        <taxon>Metazoa</taxon>
        <taxon>Spiralia</taxon>
        <taxon>Lophotrochozoa</taxon>
        <taxon>Platyhelminthes</taxon>
        <taxon>Trematoda</taxon>
        <taxon>Digenea</taxon>
        <taxon>Plagiorchiida</taxon>
        <taxon>Echinostomata</taxon>
        <taxon>Echinostomatoidea</taxon>
        <taxon>Fasciolidae</taxon>
        <taxon>Fasciola</taxon>
    </lineage>
</organism>
<feature type="domain" description="DUF1308" evidence="2">
    <location>
        <begin position="447"/>
        <end position="586"/>
    </location>
</feature>
<name>A0A4E0R504_FASHE</name>
<dbReference type="PANTHER" id="PTHR13379">
    <property type="entry name" value="UNCHARACTERIZED DUF1308"/>
    <property type="match status" value="1"/>
</dbReference>
<keyword evidence="4" id="KW-1185">Reference proteome</keyword>
<dbReference type="Proteomes" id="UP000230066">
    <property type="component" value="Unassembled WGS sequence"/>
</dbReference>
<dbReference type="EMBL" id="JXXN02002920">
    <property type="protein sequence ID" value="THD22205.1"/>
    <property type="molecule type" value="Genomic_DNA"/>
</dbReference>
<proteinExistence type="predicted"/>
<dbReference type="AlphaFoldDB" id="A0A4E0R504"/>
<reference evidence="3" key="1">
    <citation type="submission" date="2019-03" db="EMBL/GenBank/DDBJ databases">
        <title>Improved annotation for the trematode Fasciola hepatica.</title>
        <authorList>
            <person name="Choi Y.-J."/>
            <person name="Martin J."/>
            <person name="Mitreva M."/>
        </authorList>
    </citation>
    <scope>NUCLEOTIDE SEQUENCE [LARGE SCALE GENOMIC DNA]</scope>
</reference>
<evidence type="ECO:0000256" key="1">
    <source>
        <dbReference type="SAM" id="MobiDB-lite"/>
    </source>
</evidence>
<accession>A0A4E0R504</accession>
<evidence type="ECO:0000259" key="2">
    <source>
        <dbReference type="Pfam" id="PF07000"/>
    </source>
</evidence>